<dbReference type="PROSITE" id="PS51755">
    <property type="entry name" value="OMPR_PHOB"/>
    <property type="match status" value="1"/>
</dbReference>
<feature type="domain" description="Response regulatory" evidence="9">
    <location>
        <begin position="3"/>
        <end position="115"/>
    </location>
</feature>
<dbReference type="InterPro" id="IPR001789">
    <property type="entry name" value="Sig_transdc_resp-reg_receiver"/>
</dbReference>
<evidence type="ECO:0000256" key="5">
    <source>
        <dbReference type="ARBA" id="ARBA00023159"/>
    </source>
</evidence>
<feature type="domain" description="OmpR/PhoB-type" evidence="10">
    <location>
        <begin position="126"/>
        <end position="224"/>
    </location>
</feature>
<dbReference type="Pfam" id="PF00486">
    <property type="entry name" value="Trans_reg_C"/>
    <property type="match status" value="1"/>
</dbReference>
<keyword evidence="5" id="KW-0010">Activator</keyword>
<dbReference type="InterPro" id="IPR016032">
    <property type="entry name" value="Sig_transdc_resp-reg_C-effctor"/>
</dbReference>
<proteinExistence type="predicted"/>
<dbReference type="EMBL" id="CP012033">
    <property type="protein sequence ID" value="AKP65777.1"/>
    <property type="molecule type" value="Genomic_DNA"/>
</dbReference>
<dbReference type="KEGG" id="lko:ABN16_12690"/>
<dbReference type="GO" id="GO:0000156">
    <property type="term" value="F:phosphorelay response regulator activity"/>
    <property type="evidence" value="ECO:0007669"/>
    <property type="project" value="TreeGrafter"/>
</dbReference>
<reference evidence="11 12" key="1">
    <citation type="submission" date="2015-07" db="EMBL/GenBank/DDBJ databases">
        <title>Lactobacillus korensis/26-25/ whole genome sequencing.</title>
        <authorList>
            <person name="Kim M.K."/>
            <person name="Im W.-T."/>
            <person name="Srinivasan S."/>
            <person name="Lee J.-J."/>
        </authorList>
    </citation>
    <scope>NUCLEOTIDE SEQUENCE [LARGE SCALE GENOMIC DNA]</scope>
    <source>
        <strain evidence="11 12">26-25</strain>
    </source>
</reference>
<dbReference type="InterPro" id="IPR039420">
    <property type="entry name" value="WalR-like"/>
</dbReference>
<keyword evidence="6" id="KW-0804">Transcription</keyword>
<dbReference type="Proteomes" id="UP000036000">
    <property type="component" value="Chromosome"/>
</dbReference>
<evidence type="ECO:0000259" key="9">
    <source>
        <dbReference type="PROSITE" id="PS50110"/>
    </source>
</evidence>
<dbReference type="AlphaFoldDB" id="A0AAC8UXK0"/>
<sequence>MHKILIVEDHTDIQDLLHDVLSPTYQILTALDGISALQVFNDQQPDLIILDLMLPNITGESVLKTIRKTSSVPILVLTAIQSKTKTVALLQAGANDYLTKPFDIDELLARIQVQLRALPSAIQPTHDVLKFNEICLDSNTHHITVASQPLVLPKKEFNLLKLLLKEPHQVFEKAQLYEAVWGEPYQDAENTLNVHLSNLRIKLNELAEQPHYIVSVWGIGVRLV</sequence>
<feature type="DNA-binding region" description="OmpR/PhoB-type" evidence="8">
    <location>
        <begin position="126"/>
        <end position="224"/>
    </location>
</feature>
<dbReference type="PANTHER" id="PTHR48111:SF2">
    <property type="entry name" value="RESPONSE REGULATOR SAER"/>
    <property type="match status" value="1"/>
</dbReference>
<evidence type="ECO:0000256" key="4">
    <source>
        <dbReference type="ARBA" id="ARBA00023125"/>
    </source>
</evidence>
<dbReference type="CDD" id="cd00383">
    <property type="entry name" value="trans_reg_C"/>
    <property type="match status" value="1"/>
</dbReference>
<protein>
    <submittedName>
        <fullName evidence="11">XRE family transcriptional regulator</fullName>
    </submittedName>
</protein>
<keyword evidence="4 8" id="KW-0238">DNA-binding</keyword>
<gene>
    <name evidence="11" type="ORF">ABN16_12690</name>
</gene>
<evidence type="ECO:0000256" key="8">
    <source>
        <dbReference type="PROSITE-ProRule" id="PRU01091"/>
    </source>
</evidence>
<name>A0AAC8UXK0_9LACO</name>
<dbReference type="FunFam" id="1.10.10.10:FF:000018">
    <property type="entry name" value="DNA-binding response regulator ResD"/>
    <property type="match status" value="1"/>
</dbReference>
<dbReference type="RefSeq" id="WP_048736059.1">
    <property type="nucleotide sequence ID" value="NZ_CP012033.1"/>
</dbReference>
<evidence type="ECO:0000256" key="1">
    <source>
        <dbReference type="ARBA" id="ARBA00022553"/>
    </source>
</evidence>
<organism evidence="11 12">
    <name type="scientific">Levilactobacillus koreensis</name>
    <dbReference type="NCBI Taxonomy" id="637971"/>
    <lineage>
        <taxon>Bacteria</taxon>
        <taxon>Bacillati</taxon>
        <taxon>Bacillota</taxon>
        <taxon>Bacilli</taxon>
        <taxon>Lactobacillales</taxon>
        <taxon>Lactobacillaceae</taxon>
        <taxon>Levilactobacillus</taxon>
    </lineage>
</organism>
<dbReference type="Gene3D" id="1.10.10.10">
    <property type="entry name" value="Winged helix-like DNA-binding domain superfamily/Winged helix DNA-binding domain"/>
    <property type="match status" value="1"/>
</dbReference>
<dbReference type="PANTHER" id="PTHR48111">
    <property type="entry name" value="REGULATOR OF RPOS"/>
    <property type="match status" value="1"/>
</dbReference>
<dbReference type="InterPro" id="IPR036388">
    <property type="entry name" value="WH-like_DNA-bd_sf"/>
</dbReference>
<feature type="modified residue" description="4-aspartylphosphate" evidence="7">
    <location>
        <position position="51"/>
    </location>
</feature>
<dbReference type="GO" id="GO:0005829">
    <property type="term" value="C:cytosol"/>
    <property type="evidence" value="ECO:0007669"/>
    <property type="project" value="TreeGrafter"/>
</dbReference>
<keyword evidence="12" id="KW-1185">Reference proteome</keyword>
<evidence type="ECO:0000256" key="2">
    <source>
        <dbReference type="ARBA" id="ARBA00023012"/>
    </source>
</evidence>
<evidence type="ECO:0000313" key="12">
    <source>
        <dbReference type="Proteomes" id="UP000036000"/>
    </source>
</evidence>
<keyword evidence="2" id="KW-0902">Two-component regulatory system</keyword>
<evidence type="ECO:0000313" key="11">
    <source>
        <dbReference type="EMBL" id="AKP65777.1"/>
    </source>
</evidence>
<dbReference type="GO" id="GO:0006355">
    <property type="term" value="P:regulation of DNA-templated transcription"/>
    <property type="evidence" value="ECO:0007669"/>
    <property type="project" value="InterPro"/>
</dbReference>
<dbReference type="SUPFAM" id="SSF52172">
    <property type="entry name" value="CheY-like"/>
    <property type="match status" value="1"/>
</dbReference>
<dbReference type="InterPro" id="IPR001867">
    <property type="entry name" value="OmpR/PhoB-type_DNA-bd"/>
</dbReference>
<dbReference type="Gene3D" id="3.40.50.2300">
    <property type="match status" value="1"/>
</dbReference>
<dbReference type="SUPFAM" id="SSF46894">
    <property type="entry name" value="C-terminal effector domain of the bipartite response regulators"/>
    <property type="match status" value="1"/>
</dbReference>
<evidence type="ECO:0000256" key="7">
    <source>
        <dbReference type="PROSITE-ProRule" id="PRU00169"/>
    </source>
</evidence>
<keyword evidence="3" id="KW-0805">Transcription regulation</keyword>
<dbReference type="SMART" id="SM00862">
    <property type="entry name" value="Trans_reg_C"/>
    <property type="match status" value="1"/>
</dbReference>
<dbReference type="Gene3D" id="6.10.250.690">
    <property type="match status" value="1"/>
</dbReference>
<accession>A0AAC8UXK0</accession>
<keyword evidence="1 7" id="KW-0597">Phosphoprotein</keyword>
<dbReference type="GO" id="GO:0032993">
    <property type="term" value="C:protein-DNA complex"/>
    <property type="evidence" value="ECO:0007669"/>
    <property type="project" value="TreeGrafter"/>
</dbReference>
<evidence type="ECO:0000256" key="3">
    <source>
        <dbReference type="ARBA" id="ARBA00023015"/>
    </source>
</evidence>
<dbReference type="InterPro" id="IPR011006">
    <property type="entry name" value="CheY-like_superfamily"/>
</dbReference>
<evidence type="ECO:0000259" key="10">
    <source>
        <dbReference type="PROSITE" id="PS51755"/>
    </source>
</evidence>
<dbReference type="GO" id="GO:0000976">
    <property type="term" value="F:transcription cis-regulatory region binding"/>
    <property type="evidence" value="ECO:0007669"/>
    <property type="project" value="TreeGrafter"/>
</dbReference>
<dbReference type="PROSITE" id="PS50110">
    <property type="entry name" value="RESPONSE_REGULATORY"/>
    <property type="match status" value="1"/>
</dbReference>
<dbReference type="Pfam" id="PF00072">
    <property type="entry name" value="Response_reg"/>
    <property type="match status" value="1"/>
</dbReference>
<evidence type="ECO:0000256" key="6">
    <source>
        <dbReference type="ARBA" id="ARBA00023163"/>
    </source>
</evidence>
<dbReference type="SMART" id="SM00448">
    <property type="entry name" value="REC"/>
    <property type="match status" value="1"/>
</dbReference>